<proteinExistence type="inferred from homology"/>
<comment type="similarity">
    <text evidence="4">Belongs to the MqnA/MqnD family. MqnD subfamily.</text>
</comment>
<dbReference type="HAMAP" id="MF_00996">
    <property type="entry name" value="MqnD"/>
    <property type="match status" value="1"/>
</dbReference>
<feature type="binding site" evidence="4">
    <location>
        <begin position="60"/>
        <end position="62"/>
    </location>
    <ligand>
        <name>substrate</name>
    </ligand>
</feature>
<comment type="caution">
    <text evidence="5">The sequence shown here is derived from an EMBL/GenBank/DDBJ whole genome shotgun (WGS) entry which is preliminary data.</text>
</comment>
<dbReference type="EMBL" id="MTKS01000012">
    <property type="protein sequence ID" value="RWX52432.1"/>
    <property type="molecule type" value="Genomic_DNA"/>
</dbReference>
<dbReference type="GO" id="GO:0009234">
    <property type="term" value="P:menaquinone biosynthetic process"/>
    <property type="evidence" value="ECO:0007669"/>
    <property type="project" value="UniProtKB-UniRule"/>
</dbReference>
<dbReference type="InterPro" id="IPR003773">
    <property type="entry name" value="Menaquinone_biosynth"/>
</dbReference>
<feature type="active site" description="Proton acceptor" evidence="4">
    <location>
        <position position="152"/>
    </location>
</feature>
<organism evidence="5 7">
    <name type="scientific">Candidatus Electrothrix marina</name>
    <dbReference type="NCBI Taxonomy" id="1859130"/>
    <lineage>
        <taxon>Bacteria</taxon>
        <taxon>Pseudomonadati</taxon>
        <taxon>Thermodesulfobacteriota</taxon>
        <taxon>Desulfobulbia</taxon>
        <taxon>Desulfobulbales</taxon>
        <taxon>Desulfobulbaceae</taxon>
        <taxon>Candidatus Electrothrix</taxon>
    </lineage>
</organism>
<feature type="binding site" evidence="4">
    <location>
        <begin position="113"/>
        <end position="114"/>
    </location>
    <ligand>
        <name>substrate</name>
    </ligand>
</feature>
<sequence>MPPRLTLTIGYSPCPNDTFIFYALMHGKIPLRHIHFAPPLLEDVETLNTWAMHTTLDVTKLSFHALGHVQDSYTMLNAGAALGRGCGPLLITRPEQKAAPSSWKIAIPGQYTTAALLLQLFLPEHSETIIMPFDAVMDAVKEGRADAGVIIHESRFTFQNYGLVCVQDLGEWWEKETGLLIPLGCIAARKNLGQQAIKETEEVIASSLGWACAHPEACAAYIKQHAQELDDQVISNHIKLYVNNFSVDLTDAGRAAVQELLRRGKNAGIFNGDTGLRAPGIGS</sequence>
<dbReference type="SUPFAM" id="SSF53850">
    <property type="entry name" value="Periplasmic binding protein-like II"/>
    <property type="match status" value="1"/>
</dbReference>
<dbReference type="Proteomes" id="UP000288892">
    <property type="component" value="Unassembled WGS sequence"/>
</dbReference>
<evidence type="ECO:0000256" key="3">
    <source>
        <dbReference type="ARBA" id="ARBA00023239"/>
    </source>
</evidence>
<dbReference type="PANTHER" id="PTHR37167">
    <property type="entry name" value="1,4-DIHYDROXY-6-NAPHTOATE SYNTHASE"/>
    <property type="match status" value="1"/>
</dbReference>
<evidence type="ECO:0000313" key="5">
    <source>
        <dbReference type="EMBL" id="RWX44685.1"/>
    </source>
</evidence>
<evidence type="ECO:0000256" key="2">
    <source>
        <dbReference type="ARBA" id="ARBA00022428"/>
    </source>
</evidence>
<reference evidence="7 8" key="1">
    <citation type="submission" date="2017-01" db="EMBL/GenBank/DDBJ databases">
        <title>The cable genome- insights into the physiology and evolution of filamentous bacteria capable of sulfide oxidation via long distance electron transfer.</title>
        <authorList>
            <person name="Schreiber L."/>
            <person name="Bjerg J.T."/>
            <person name="Boggild A."/>
            <person name="Van De Vossenberg J."/>
            <person name="Meysman F."/>
            <person name="Nielsen L.P."/>
            <person name="Schramm A."/>
            <person name="Kjeldsen K.U."/>
        </authorList>
    </citation>
    <scope>NUCLEOTIDE SEQUENCE [LARGE SCALE GENOMIC DNA]</scope>
    <source>
        <strain evidence="5">A2</strain>
        <strain evidence="6">A5</strain>
    </source>
</reference>
<dbReference type="EC" id="4.1.99.29" evidence="4"/>
<evidence type="ECO:0000313" key="7">
    <source>
        <dbReference type="Proteomes" id="UP000286862"/>
    </source>
</evidence>
<dbReference type="EMBL" id="MTKQ01000311">
    <property type="protein sequence ID" value="RWX44685.1"/>
    <property type="molecule type" value="Genomic_DNA"/>
</dbReference>
<evidence type="ECO:0000256" key="4">
    <source>
        <dbReference type="HAMAP-Rule" id="MF_00996"/>
    </source>
</evidence>
<comment type="function">
    <text evidence="4">Catalyzes the conversion of cyclic dehypoxanthine futalosine (cyclic DHFL) into 1,4-dihydroxy-6-naphthoate, a step in the biosynthesis of menaquinone (MK, vitamin K2).</text>
</comment>
<evidence type="ECO:0000313" key="6">
    <source>
        <dbReference type="EMBL" id="RWX52432.1"/>
    </source>
</evidence>
<dbReference type="Gene3D" id="3.40.190.10">
    <property type="entry name" value="Periplasmic binding protein-like II"/>
    <property type="match status" value="2"/>
</dbReference>
<dbReference type="UniPathway" id="UPA00079"/>
<dbReference type="CDD" id="cd13635">
    <property type="entry name" value="PBP2_Ttha1568_Mqnd"/>
    <property type="match status" value="1"/>
</dbReference>
<keyword evidence="8" id="KW-1185">Reference proteome</keyword>
<keyword evidence="2 4" id="KW-0474">Menaquinone biosynthesis</keyword>
<comment type="pathway">
    <text evidence="1 4">Quinol/quinone metabolism; menaquinone biosynthesis.</text>
</comment>
<evidence type="ECO:0000313" key="8">
    <source>
        <dbReference type="Proteomes" id="UP000288892"/>
    </source>
</evidence>
<accession>A0A444IVP8</accession>
<dbReference type="AlphaFoldDB" id="A0A444IVP8"/>
<comment type="catalytic activity">
    <reaction evidence="4">
        <text>cyclic dehypoxanthinylfutalosinate = 1,4-dihydroxy-6-naphthoate + dihydroxyacetone</text>
        <dbReference type="Rhea" id="RHEA:33087"/>
        <dbReference type="ChEBI" id="CHEBI:16016"/>
        <dbReference type="ChEBI" id="CHEBI:64254"/>
        <dbReference type="ChEBI" id="CHEBI:64270"/>
        <dbReference type="EC" id="4.1.99.29"/>
    </reaction>
</comment>
<dbReference type="Pfam" id="PF02621">
    <property type="entry name" value="VitK2_biosynth"/>
    <property type="match status" value="1"/>
</dbReference>
<name>A0A444IVP8_9BACT</name>
<dbReference type="PANTHER" id="PTHR37167:SF1">
    <property type="entry name" value="1,4-DIHYDROXY-6-NAPHTOATE SYNTHASE"/>
    <property type="match status" value="1"/>
</dbReference>
<gene>
    <name evidence="4" type="primary">mqnD</name>
    <name evidence="5" type="ORF">VT99_13112</name>
    <name evidence="6" type="ORF">VU01_10122</name>
</gene>
<dbReference type="GO" id="GO:0016830">
    <property type="term" value="F:carbon-carbon lyase activity"/>
    <property type="evidence" value="ECO:0007669"/>
    <property type="project" value="UniProtKB-UniRule"/>
</dbReference>
<keyword evidence="3 4" id="KW-0456">Lyase</keyword>
<dbReference type="Proteomes" id="UP000286862">
    <property type="component" value="Unassembled WGS sequence"/>
</dbReference>
<dbReference type="InterPro" id="IPR030869">
    <property type="entry name" value="MqnD"/>
</dbReference>
<evidence type="ECO:0000256" key="1">
    <source>
        <dbReference type="ARBA" id="ARBA00004863"/>
    </source>
</evidence>
<protein>
    <recommendedName>
        <fullName evidence="4">1,4-dihydroxy-6-naphtoate synthase</fullName>
        <ecNumber evidence="4">4.1.99.29</ecNumber>
    </recommendedName>
    <alternativeName>
        <fullName evidence="4">Menaquinone biosynthetic enzyme MqnD</fullName>
    </alternativeName>
</protein>